<sequence>MGDPAWSPFSLAVAHSVVAITNAHIEGDHIGIAPTVYF</sequence>
<dbReference type="KEGG" id="hhy:Halhy_2524"/>
<evidence type="ECO:0000313" key="1">
    <source>
        <dbReference type="EMBL" id="AEE50397.1"/>
    </source>
</evidence>
<protein>
    <submittedName>
        <fullName evidence="1">Uncharacterized protein</fullName>
    </submittedName>
</protein>
<dbReference type="Proteomes" id="UP000008461">
    <property type="component" value="Chromosome"/>
</dbReference>
<reference evidence="1 2" key="1">
    <citation type="journal article" date="2011" name="Stand. Genomic Sci.">
        <title>Complete genome sequence of Haliscomenobacter hydrossis type strain (O).</title>
        <authorList>
            <consortium name="US DOE Joint Genome Institute (JGI-PGF)"/>
            <person name="Daligault H."/>
            <person name="Lapidus A."/>
            <person name="Zeytun A."/>
            <person name="Nolan M."/>
            <person name="Lucas S."/>
            <person name="Del Rio T.G."/>
            <person name="Tice H."/>
            <person name="Cheng J.F."/>
            <person name="Tapia R."/>
            <person name="Han C."/>
            <person name="Goodwin L."/>
            <person name="Pitluck S."/>
            <person name="Liolios K."/>
            <person name="Pagani I."/>
            <person name="Ivanova N."/>
            <person name="Huntemann M."/>
            <person name="Mavromatis K."/>
            <person name="Mikhailova N."/>
            <person name="Pati A."/>
            <person name="Chen A."/>
            <person name="Palaniappan K."/>
            <person name="Land M."/>
            <person name="Hauser L."/>
            <person name="Brambilla E.M."/>
            <person name="Rohde M."/>
            <person name="Verbarg S."/>
            <person name="Goker M."/>
            <person name="Bristow J."/>
            <person name="Eisen J.A."/>
            <person name="Markowitz V."/>
            <person name="Hugenholtz P."/>
            <person name="Kyrpides N.C."/>
            <person name="Klenk H.P."/>
            <person name="Woyke T."/>
        </authorList>
    </citation>
    <scope>NUCLEOTIDE SEQUENCE [LARGE SCALE GENOMIC DNA]</scope>
    <source>
        <strain evidence="2">ATCC 27775 / DSM 1100 / LMG 10767 / O</strain>
    </source>
</reference>
<reference key="2">
    <citation type="submission" date="2011-04" db="EMBL/GenBank/DDBJ databases">
        <title>Complete sequence of chromosome of Haliscomenobacter hydrossis DSM 1100.</title>
        <authorList>
            <consortium name="US DOE Joint Genome Institute (JGI-PGF)"/>
            <person name="Lucas S."/>
            <person name="Han J."/>
            <person name="Lapidus A."/>
            <person name="Bruce D."/>
            <person name="Goodwin L."/>
            <person name="Pitluck S."/>
            <person name="Peters L."/>
            <person name="Kyrpides N."/>
            <person name="Mavromatis K."/>
            <person name="Ivanova N."/>
            <person name="Ovchinnikova G."/>
            <person name="Pagani I."/>
            <person name="Daligault H."/>
            <person name="Detter J.C."/>
            <person name="Han C."/>
            <person name="Land M."/>
            <person name="Hauser L."/>
            <person name="Markowitz V."/>
            <person name="Cheng J.-F."/>
            <person name="Hugenholtz P."/>
            <person name="Woyke T."/>
            <person name="Wu D."/>
            <person name="Verbarg S."/>
            <person name="Frueling A."/>
            <person name="Brambilla E."/>
            <person name="Klenk H.-P."/>
            <person name="Eisen J.A."/>
        </authorList>
    </citation>
    <scope>NUCLEOTIDE SEQUENCE</scope>
    <source>
        <strain>DSM 1100</strain>
    </source>
</reference>
<dbReference type="AlphaFoldDB" id="F4KYJ1"/>
<dbReference type="EMBL" id="CP002691">
    <property type="protein sequence ID" value="AEE50397.1"/>
    <property type="molecule type" value="Genomic_DNA"/>
</dbReference>
<evidence type="ECO:0000313" key="2">
    <source>
        <dbReference type="Proteomes" id="UP000008461"/>
    </source>
</evidence>
<proteinExistence type="predicted"/>
<gene>
    <name evidence="1" type="ordered locus">Halhy_2524</name>
</gene>
<organism evidence="1 2">
    <name type="scientific">Haliscomenobacter hydrossis (strain ATCC 27775 / DSM 1100 / LMG 10767 / O)</name>
    <dbReference type="NCBI Taxonomy" id="760192"/>
    <lineage>
        <taxon>Bacteria</taxon>
        <taxon>Pseudomonadati</taxon>
        <taxon>Bacteroidota</taxon>
        <taxon>Saprospiria</taxon>
        <taxon>Saprospirales</taxon>
        <taxon>Haliscomenobacteraceae</taxon>
        <taxon>Haliscomenobacter</taxon>
    </lineage>
</organism>
<keyword evidence="2" id="KW-1185">Reference proteome</keyword>
<dbReference type="HOGENOM" id="CLU_3328584_0_0_10"/>
<name>F4KYJ1_HALH1</name>
<accession>F4KYJ1</accession>